<dbReference type="InterPro" id="IPR000835">
    <property type="entry name" value="HTH_MarR-typ"/>
</dbReference>
<dbReference type="Gene3D" id="1.10.10.10">
    <property type="entry name" value="Winged helix-like DNA-binding domain superfamily/Winged helix DNA-binding domain"/>
    <property type="match status" value="1"/>
</dbReference>
<dbReference type="PANTHER" id="PTHR33164:SF94">
    <property type="entry name" value="TRANSCRIPTIONAL REGULATORY PROTEIN-RELATED"/>
    <property type="match status" value="1"/>
</dbReference>
<dbReference type="Pfam" id="PF01047">
    <property type="entry name" value="MarR"/>
    <property type="match status" value="1"/>
</dbReference>
<dbReference type="SMART" id="SM00347">
    <property type="entry name" value="HTH_MARR"/>
    <property type="match status" value="1"/>
</dbReference>
<sequence length="160" mass="17259">MSDDDEQQSRTESSVVDASVVGLGIVLRSLAPALEQVTLQQYRILVLLVTRGSLRAGDLAVELGLLPSGITRMVDRLVRDGWVTRRTSGREVLVTAGDEAVALVEHVLARRAVEIRTALRRMTPEERTAVRTAADALVRTTGAEPVLDAQILLATAPPGR</sequence>
<dbReference type="PANTHER" id="PTHR33164">
    <property type="entry name" value="TRANSCRIPTIONAL REGULATOR, MARR FAMILY"/>
    <property type="match status" value="1"/>
</dbReference>
<dbReference type="EMBL" id="LDRB01000032">
    <property type="protein sequence ID" value="KTR40358.1"/>
    <property type="molecule type" value="Genomic_DNA"/>
</dbReference>
<organism evidence="2 3">
    <name type="scientific">Curtobacterium oceanosedimentum</name>
    <dbReference type="NCBI Taxonomy" id="465820"/>
    <lineage>
        <taxon>Bacteria</taxon>
        <taxon>Bacillati</taxon>
        <taxon>Actinomycetota</taxon>
        <taxon>Actinomycetes</taxon>
        <taxon>Micrococcales</taxon>
        <taxon>Microbacteriaceae</taxon>
        <taxon>Curtobacterium</taxon>
    </lineage>
</organism>
<dbReference type="InterPro" id="IPR039422">
    <property type="entry name" value="MarR/SlyA-like"/>
</dbReference>
<evidence type="ECO:0000313" key="2">
    <source>
        <dbReference type="EMBL" id="KTR40358.1"/>
    </source>
</evidence>
<feature type="domain" description="HTH marR-type" evidence="1">
    <location>
        <begin position="28"/>
        <end position="127"/>
    </location>
</feature>
<evidence type="ECO:0000313" key="3">
    <source>
        <dbReference type="Proteomes" id="UP000078335"/>
    </source>
</evidence>
<reference evidence="2 3" key="1">
    <citation type="journal article" date="2016" name="Front. Microbiol.">
        <title>Genomic Resource of Rice Seed Associated Bacteria.</title>
        <authorList>
            <person name="Midha S."/>
            <person name="Bansal K."/>
            <person name="Sharma S."/>
            <person name="Kumar N."/>
            <person name="Patil P.P."/>
            <person name="Chaudhry V."/>
            <person name="Patil P.B."/>
        </authorList>
    </citation>
    <scope>NUCLEOTIDE SEQUENCE [LARGE SCALE GENOMIC DNA]</scope>
    <source>
        <strain evidence="2 3">NS263</strain>
    </source>
</reference>
<gene>
    <name evidence="2" type="ORF">NS263_07785</name>
</gene>
<dbReference type="RefSeq" id="WP_058728710.1">
    <property type="nucleotide sequence ID" value="NZ_LDRB01000032.1"/>
</dbReference>
<evidence type="ECO:0000259" key="1">
    <source>
        <dbReference type="SMART" id="SM00347"/>
    </source>
</evidence>
<dbReference type="Proteomes" id="UP000078335">
    <property type="component" value="Unassembled WGS sequence"/>
</dbReference>
<keyword evidence="3" id="KW-1185">Reference proteome</keyword>
<name>A0ABR5S6Q0_9MICO</name>
<dbReference type="SUPFAM" id="SSF46785">
    <property type="entry name" value="Winged helix' DNA-binding domain"/>
    <property type="match status" value="1"/>
</dbReference>
<proteinExistence type="predicted"/>
<protein>
    <recommendedName>
        <fullName evidence="1">HTH marR-type domain-containing protein</fullName>
    </recommendedName>
</protein>
<accession>A0ABR5S6Q0</accession>
<dbReference type="InterPro" id="IPR036388">
    <property type="entry name" value="WH-like_DNA-bd_sf"/>
</dbReference>
<dbReference type="InterPro" id="IPR036390">
    <property type="entry name" value="WH_DNA-bd_sf"/>
</dbReference>
<comment type="caution">
    <text evidence="2">The sequence shown here is derived from an EMBL/GenBank/DDBJ whole genome shotgun (WGS) entry which is preliminary data.</text>
</comment>